<dbReference type="AlphaFoldDB" id="A0A9X2B635"/>
<proteinExistence type="inferred from homology"/>
<evidence type="ECO:0000259" key="8">
    <source>
        <dbReference type="PROSITE" id="PS50928"/>
    </source>
</evidence>
<dbReference type="GO" id="GO:0055085">
    <property type="term" value="P:transmembrane transport"/>
    <property type="evidence" value="ECO:0007669"/>
    <property type="project" value="InterPro"/>
</dbReference>
<name>A0A9X2B635_9BACL</name>
<keyword evidence="3" id="KW-1003">Cell membrane</keyword>
<feature type="transmembrane region" description="Helical" evidence="7">
    <location>
        <begin position="104"/>
        <end position="128"/>
    </location>
</feature>
<dbReference type="Proteomes" id="UP001139347">
    <property type="component" value="Unassembled WGS sequence"/>
</dbReference>
<dbReference type="EMBL" id="JALIRP010000006">
    <property type="protein sequence ID" value="MCJ8013427.1"/>
    <property type="molecule type" value="Genomic_DNA"/>
</dbReference>
<sequence>MVSFKSLRYHLILIAFSFVMIYPVIWWLAAVFKPDAEMASANLLPKHPTFNNFTQGWNALSGYSFTHFYLNTFGLIAGVLFTTIVSNSLVAFGFARISFPLRNFWFAIVLITLMLPTQVTLVPQYVMFNHFGWVDTYLPFIVPHALAGGVGGTFFIFLLVQFIRGLPRELDEAAKVDGCSLFGIYWRIVLPLLKPALATVAIFCFLWNWDDFFGHLIYLNSVEKYTVGLALKMFIDSQSSTPWGQLFAMALVSVMPATVLFFFAQRQLVEGIATTGLKG</sequence>
<feature type="transmembrane region" description="Helical" evidence="7">
    <location>
        <begin position="7"/>
        <end position="29"/>
    </location>
</feature>
<dbReference type="InterPro" id="IPR035906">
    <property type="entry name" value="MetI-like_sf"/>
</dbReference>
<dbReference type="PANTHER" id="PTHR43744:SF6">
    <property type="entry name" value="ABC TRANSPORTER PERMEASE PROTEIN YESQ-RELATED"/>
    <property type="match status" value="1"/>
</dbReference>
<keyword evidence="2 7" id="KW-0813">Transport</keyword>
<feature type="domain" description="ABC transmembrane type-1" evidence="8">
    <location>
        <begin position="69"/>
        <end position="264"/>
    </location>
</feature>
<dbReference type="RefSeq" id="WP_244726797.1">
    <property type="nucleotide sequence ID" value="NZ_JALIRP010000006.1"/>
</dbReference>
<keyword evidence="4 7" id="KW-0812">Transmembrane</keyword>
<evidence type="ECO:0000256" key="6">
    <source>
        <dbReference type="ARBA" id="ARBA00023136"/>
    </source>
</evidence>
<evidence type="ECO:0000256" key="2">
    <source>
        <dbReference type="ARBA" id="ARBA00022448"/>
    </source>
</evidence>
<evidence type="ECO:0000256" key="1">
    <source>
        <dbReference type="ARBA" id="ARBA00004651"/>
    </source>
</evidence>
<organism evidence="9 10">
    <name type="scientific">Paenibacillus mangrovi</name>
    <dbReference type="NCBI Taxonomy" id="2931978"/>
    <lineage>
        <taxon>Bacteria</taxon>
        <taxon>Bacillati</taxon>
        <taxon>Bacillota</taxon>
        <taxon>Bacilli</taxon>
        <taxon>Bacillales</taxon>
        <taxon>Paenibacillaceae</taxon>
        <taxon>Paenibacillus</taxon>
    </lineage>
</organism>
<evidence type="ECO:0000256" key="3">
    <source>
        <dbReference type="ARBA" id="ARBA00022475"/>
    </source>
</evidence>
<evidence type="ECO:0000256" key="4">
    <source>
        <dbReference type="ARBA" id="ARBA00022692"/>
    </source>
</evidence>
<dbReference type="Pfam" id="PF00528">
    <property type="entry name" value="BPD_transp_1"/>
    <property type="match status" value="1"/>
</dbReference>
<dbReference type="SUPFAM" id="SSF161098">
    <property type="entry name" value="MetI-like"/>
    <property type="match status" value="1"/>
</dbReference>
<dbReference type="CDD" id="cd06261">
    <property type="entry name" value="TM_PBP2"/>
    <property type="match status" value="1"/>
</dbReference>
<evidence type="ECO:0000313" key="9">
    <source>
        <dbReference type="EMBL" id="MCJ8013427.1"/>
    </source>
</evidence>
<keyword evidence="10" id="KW-1185">Reference proteome</keyword>
<evidence type="ECO:0000256" key="7">
    <source>
        <dbReference type="RuleBase" id="RU363032"/>
    </source>
</evidence>
<dbReference type="PROSITE" id="PS50928">
    <property type="entry name" value="ABC_TM1"/>
    <property type="match status" value="1"/>
</dbReference>
<feature type="transmembrane region" description="Helical" evidence="7">
    <location>
        <begin position="68"/>
        <end position="92"/>
    </location>
</feature>
<gene>
    <name evidence="9" type="ORF">MUG84_17000</name>
</gene>
<evidence type="ECO:0000256" key="5">
    <source>
        <dbReference type="ARBA" id="ARBA00022989"/>
    </source>
</evidence>
<keyword evidence="6 7" id="KW-0472">Membrane</keyword>
<protein>
    <submittedName>
        <fullName evidence="9">Carbohydrate ABC transporter permease</fullName>
    </submittedName>
</protein>
<comment type="caution">
    <text evidence="9">The sequence shown here is derived from an EMBL/GenBank/DDBJ whole genome shotgun (WGS) entry which is preliminary data.</text>
</comment>
<feature type="transmembrane region" description="Helical" evidence="7">
    <location>
        <begin position="140"/>
        <end position="163"/>
    </location>
</feature>
<reference evidence="9" key="1">
    <citation type="submission" date="2022-04" db="EMBL/GenBank/DDBJ databases">
        <title>Paenibacillus mangrovi sp. nov., a novel endophytic bacterium isolated from bark of Kandelia candel.</title>
        <authorList>
            <person name="Tuo L."/>
        </authorList>
    </citation>
    <scope>NUCLEOTIDE SEQUENCE</scope>
    <source>
        <strain evidence="9">KQZ6P-2</strain>
    </source>
</reference>
<keyword evidence="5 7" id="KW-1133">Transmembrane helix</keyword>
<comment type="similarity">
    <text evidence="7">Belongs to the binding-protein-dependent transport system permease family.</text>
</comment>
<dbReference type="InterPro" id="IPR000515">
    <property type="entry name" value="MetI-like"/>
</dbReference>
<dbReference type="PANTHER" id="PTHR43744">
    <property type="entry name" value="ABC TRANSPORTER PERMEASE PROTEIN MG189-RELATED-RELATED"/>
    <property type="match status" value="1"/>
</dbReference>
<feature type="transmembrane region" description="Helical" evidence="7">
    <location>
        <begin position="243"/>
        <end position="264"/>
    </location>
</feature>
<dbReference type="Gene3D" id="1.10.3720.10">
    <property type="entry name" value="MetI-like"/>
    <property type="match status" value="1"/>
</dbReference>
<evidence type="ECO:0000313" key="10">
    <source>
        <dbReference type="Proteomes" id="UP001139347"/>
    </source>
</evidence>
<dbReference type="GO" id="GO:0005886">
    <property type="term" value="C:plasma membrane"/>
    <property type="evidence" value="ECO:0007669"/>
    <property type="project" value="UniProtKB-SubCell"/>
</dbReference>
<accession>A0A9X2B635</accession>
<comment type="subcellular location">
    <subcellularLocation>
        <location evidence="1 7">Cell membrane</location>
        <topology evidence="1 7">Multi-pass membrane protein</topology>
    </subcellularLocation>
</comment>
<feature type="transmembrane region" description="Helical" evidence="7">
    <location>
        <begin position="184"/>
        <end position="209"/>
    </location>
</feature>